<evidence type="ECO:0000313" key="1">
    <source>
        <dbReference type="EMBL" id="TGJ75356.1"/>
    </source>
</evidence>
<accession>A0A4Z0YBY4</accession>
<dbReference type="EMBL" id="SRMQ01000020">
    <property type="protein sequence ID" value="TGJ75356.1"/>
    <property type="molecule type" value="Genomic_DNA"/>
</dbReference>
<organism evidence="1 2">
    <name type="scientific">Caproiciproducens galactitolivorans</name>
    <dbReference type="NCBI Taxonomy" id="642589"/>
    <lineage>
        <taxon>Bacteria</taxon>
        <taxon>Bacillati</taxon>
        <taxon>Bacillota</taxon>
        <taxon>Clostridia</taxon>
        <taxon>Eubacteriales</taxon>
        <taxon>Acutalibacteraceae</taxon>
        <taxon>Caproiciproducens</taxon>
    </lineage>
</organism>
<evidence type="ECO:0000313" key="2">
    <source>
        <dbReference type="Proteomes" id="UP000297714"/>
    </source>
</evidence>
<dbReference type="AlphaFoldDB" id="A0A4Z0YBY4"/>
<sequence>MILENIKVGDTFSTENKLLCNVGFEKTKSLHTKKSQIKELKRYISYEKTGKISRGKVTNEIVITEIYDKPKEKEDNRKGTSIISNYLYNCITSNLQDTWDFIDGSKSNIIKQFGLVNYCYDEYYYDFEDTVGDLDSIEKEFFFDFCEEVMSSYRGRLKRVLDNLGDKIAITNYYKALIHGTNKYGSECYFVKDIDNADDIEKIIKTKENLELLYGVTDNSEKWKIFCDKNKSKKFYEDFIGQVKILFDNDGIVNCFEAMTIRRNDTDDVDVDFEFKFNDDTEDSDDMDKFYKAQQKLVDSKIQTVLNKTKSIYDSSEMQFVKVPKYKIEDISNDILDLCRKVVNVGQVEKSRAGKN</sequence>
<dbReference type="RefSeq" id="WP_135661186.1">
    <property type="nucleotide sequence ID" value="NZ_SRMQ01000020.1"/>
</dbReference>
<keyword evidence="2" id="KW-1185">Reference proteome</keyword>
<dbReference type="Proteomes" id="UP000297714">
    <property type="component" value="Unassembled WGS sequence"/>
</dbReference>
<name>A0A4Z0YBY4_9FIRM</name>
<protein>
    <submittedName>
        <fullName evidence="1">Uncharacterized protein</fullName>
    </submittedName>
</protein>
<gene>
    <name evidence="1" type="ORF">CAGA_24950</name>
</gene>
<reference evidence="1 2" key="1">
    <citation type="submission" date="2019-04" db="EMBL/GenBank/DDBJ databases">
        <authorList>
            <person name="Poehlein A."/>
            <person name="Bengelsdorf F.R."/>
            <person name="Duerre P."/>
            <person name="Daniel R."/>
        </authorList>
    </citation>
    <scope>NUCLEOTIDE SEQUENCE [LARGE SCALE GENOMIC DNA]</scope>
    <source>
        <strain evidence="1 2">BS-1</strain>
    </source>
</reference>
<dbReference type="OrthoDB" id="1938795at2"/>
<proteinExistence type="predicted"/>
<comment type="caution">
    <text evidence="1">The sequence shown here is derived from an EMBL/GenBank/DDBJ whole genome shotgun (WGS) entry which is preliminary data.</text>
</comment>